<dbReference type="GO" id="GO:0043138">
    <property type="term" value="F:3'-5' DNA helicase activity"/>
    <property type="evidence" value="ECO:0007669"/>
    <property type="project" value="TreeGrafter"/>
</dbReference>
<dbReference type="PROSITE" id="PS51194">
    <property type="entry name" value="HELICASE_CTER"/>
    <property type="match status" value="1"/>
</dbReference>
<dbReference type="GO" id="GO:0003676">
    <property type="term" value="F:nucleic acid binding"/>
    <property type="evidence" value="ECO:0007669"/>
    <property type="project" value="InterPro"/>
</dbReference>
<dbReference type="Pfam" id="PF00270">
    <property type="entry name" value="DEAD"/>
    <property type="match status" value="1"/>
</dbReference>
<dbReference type="SUPFAM" id="SSF52540">
    <property type="entry name" value="P-loop containing nucleoside triphosphate hydrolases"/>
    <property type="match status" value="2"/>
</dbReference>
<dbReference type="PANTHER" id="PTHR47957:SF3">
    <property type="entry name" value="ATP-DEPENDENT HELICASE HRQ1"/>
    <property type="match status" value="1"/>
</dbReference>
<evidence type="ECO:0000256" key="2">
    <source>
        <dbReference type="ARBA" id="ARBA00022840"/>
    </source>
</evidence>
<dbReference type="SMART" id="SM00490">
    <property type="entry name" value="HELICc"/>
    <property type="match status" value="1"/>
</dbReference>
<keyword evidence="1" id="KW-0547">Nucleotide-binding</keyword>
<evidence type="ECO:0000259" key="4">
    <source>
        <dbReference type="PROSITE" id="PS51194"/>
    </source>
</evidence>
<gene>
    <name evidence="5" type="ORF">JZ786_19875</name>
</gene>
<feature type="domain" description="Helicase C-terminal" evidence="4">
    <location>
        <begin position="1006"/>
        <end position="1200"/>
    </location>
</feature>
<evidence type="ECO:0000259" key="3">
    <source>
        <dbReference type="PROSITE" id="PS51192"/>
    </source>
</evidence>
<dbReference type="PROSITE" id="PS51192">
    <property type="entry name" value="HELICASE_ATP_BIND_1"/>
    <property type="match status" value="1"/>
</dbReference>
<dbReference type="GO" id="GO:0005524">
    <property type="term" value="F:ATP binding"/>
    <property type="evidence" value="ECO:0007669"/>
    <property type="project" value="UniProtKB-KW"/>
</dbReference>
<organism evidence="5 6">
    <name type="scientific">Alicyclobacillus mengziensis</name>
    <dbReference type="NCBI Taxonomy" id="2931921"/>
    <lineage>
        <taxon>Bacteria</taxon>
        <taxon>Bacillati</taxon>
        <taxon>Bacillota</taxon>
        <taxon>Bacilli</taxon>
        <taxon>Bacillales</taxon>
        <taxon>Alicyclobacillaceae</taxon>
        <taxon>Alicyclobacillus</taxon>
    </lineage>
</organism>
<dbReference type="GO" id="GO:0006289">
    <property type="term" value="P:nucleotide-excision repair"/>
    <property type="evidence" value="ECO:0007669"/>
    <property type="project" value="TreeGrafter"/>
</dbReference>
<dbReference type="Proteomes" id="UP000663505">
    <property type="component" value="Chromosome"/>
</dbReference>
<evidence type="ECO:0000256" key="1">
    <source>
        <dbReference type="ARBA" id="ARBA00022741"/>
    </source>
</evidence>
<reference evidence="5 6" key="1">
    <citation type="submission" date="2021-02" db="EMBL/GenBank/DDBJ databases">
        <title>Alicyclobacillus curvatus sp. nov. and Alicyclobacillus mengziensis sp. nov., two acidophilic bacteria isolated from acid mine drainage.</title>
        <authorList>
            <person name="Huang Y."/>
        </authorList>
    </citation>
    <scope>NUCLEOTIDE SEQUENCE [LARGE SCALE GENOMIC DNA]</scope>
    <source>
        <strain evidence="5 6">S30H14</strain>
    </source>
</reference>
<dbReference type="InterPro" id="IPR027417">
    <property type="entry name" value="P-loop_NTPase"/>
</dbReference>
<dbReference type="Gene3D" id="3.40.50.300">
    <property type="entry name" value="P-loop containing nucleotide triphosphate hydrolases"/>
    <property type="match status" value="3"/>
</dbReference>
<keyword evidence="5" id="KW-0378">Hydrolase</keyword>
<accession>A0A9X7VXM3</accession>
<name>A0A9X7VXM3_9BACL</name>
<sequence length="1847" mass="207331">MSEIKTNGVFGVTQTLHNALKSYLESAYHISNTRLINERHQMLEQIGVISQEPYVESTPSYMLGRPYAELNIPAPAKNALVKLSKLSPSVGIFPRPYQHQTEALEKFLGEGNDIIVATGTGSGKTESFLMPVLGALAIEGTQRPDTASLPGCRAMLLYPMNALVNDQLARIRKLFGDERVAGTLSCGRQRPVRFGSYTSRTPYPGHRTSAKDSRNIGKLFEDFYLKHAGDENAVKVLNDKGKWPSKNLIDFYAKYKEENAVYQSGKQKGKPFIRRHWDQRLQTQPEDRELLTRDEIQKSCPDILITNYSMLEYMLMRPIERSIFQQTKEWLQADEHNQFILVLDEAHMYRGTGGAEVALLIRRLMARLGISRNRMRCILTSASLGKGAEAEDAVKRFSCQLTGLSEIASNQMYLVQGIREPRFGSRPGTVEEANTLGQLDLNKFQRAEVDSGALVESISEIRDALNWPSPPSQLQEVQEYLFQLLTGWGPAELMVEQLSGQAVQLSRLASILFPNASALIAQKATEGLIALGSFARSTSDDRVFLPTRLHLFYRGLPGLYACINPNCTERLYDDPQQEAILGKLYTVPRLHCDCDRQARVYELLTHRDCGAAFLRGYTRGRNGDFLLHEPTNEIGMDDDPAQKLVEIQLLVDGEPHDHALGDCSALWLDITTGHLQTEDPIVTTGYIKVYGPNIRADKENRVFQKCPVCLRGWKGRSKVMDLATKGEAPFANLVKEQLFLQPPRLEESLEYPNGGRKVLLFSDGRQKAARLARDIPREVEWDSFRQAIALAAVKFKHVRGKYPKINSSLYGAFVSVVSEFNLQFFDGSDRKALVQSVREYREDYGSSLAEALDDDWQPHPSPGFYRALLRQLCSQEFSLRAATVGYVRPAHTDRLVSDISKITRKLERDHVEQLAISYLYELLVSNAFESETVIAPSIRQEAIGHPQNSWSGDGKIKSEVVDILVNEFGCTLDEITSIEEILRKRLCEANGDAYVVKGDSVILYIGTDDPWFRCNECTFLAPGQLGDFCINCGSTSVESLNPETSDYIKTRKGFIREPVVRAVKGIGQPKHLSAEEHTAQLSQRDTGIVFATTEKYELRFQDLLLDEEEGPIDVLSSTTTMEVGIDIGSLVAVGLRNVPPQRENYQQRAGRAGRRGSAVSTVITYAQGGPHDSHYFHHPQAIVAGQPRMPIVKTDNAKIAQRHVNAYLFQTFFHEAIDEGRINLSTSTNNLFSVLGTASDFFRNTSTDNALNVLEFGRWVNQNVIGESGKTRSKIVEWLPAGVATDKEAWVRDIATALIQNLDELVLNEKIPKSQIGIQEDLDDELDTQFKDGRDELLYFLFDQGLMPSYAFPTDLSSFLIEGIERRKGSNFKVTTVERPQQAIDKALSEYAPGRLIVVNKETYRSGAIIANSSLVTDPDRAAPLFDKRLNLRPYIACRRCTFVQDTEVDTQELTTCPVCGGDLDKGDMLIPEVFLPEKGRPLSPSDENQEYSYATSAQFPVPLAEDDLSNWESVGHNLTFTQARDRRLVMVNKGNDETNAGFQVCNKCGSASIYDPEKPKFGPHYRPYRVEPRQGVDVSPQCDGIFERVYLGHQFRTDLLVIRMNFDSPLVRKLEDRTSGSVINDALRTVSEAILLAASQELDVDPSEFQSGFRLIRTGKQEPLRADIYLFDTLSGGAGYAEQAGQQLAIIMHNTLALLRHCPANCDRSCTECLRHYQNQYWHTDMDRFLGADMLEYMLYGKLPEIKSVLKQSQLLQPLARLLELDGYKCEKNVLCETGQVPLLVSASYRSVAIGCYPSLLDDGDVRQLHPLLNESHDHKIEIYSEYLLGRNIPLIYSKIKSVLEA</sequence>
<dbReference type="RefSeq" id="WP_206656040.1">
    <property type="nucleotide sequence ID" value="NZ_CP071182.1"/>
</dbReference>
<dbReference type="SMART" id="SM00487">
    <property type="entry name" value="DEXDc"/>
    <property type="match status" value="1"/>
</dbReference>
<dbReference type="InterPro" id="IPR018973">
    <property type="entry name" value="MZB"/>
</dbReference>
<keyword evidence="6" id="KW-1185">Reference proteome</keyword>
<feature type="domain" description="Helicase ATP-binding" evidence="3">
    <location>
        <begin position="105"/>
        <end position="402"/>
    </location>
</feature>
<evidence type="ECO:0000313" key="5">
    <source>
        <dbReference type="EMBL" id="QSO46675.1"/>
    </source>
</evidence>
<dbReference type="KEGG" id="afx:JZ786_19875"/>
<keyword evidence="2" id="KW-0067">ATP-binding</keyword>
<dbReference type="InterPro" id="IPR014001">
    <property type="entry name" value="Helicase_ATP-bd"/>
</dbReference>
<dbReference type="Pfam" id="PF09369">
    <property type="entry name" value="MZB"/>
    <property type="match status" value="1"/>
</dbReference>
<protein>
    <submittedName>
        <fullName evidence="5">DEAD/DEAH box helicase</fullName>
    </submittedName>
</protein>
<dbReference type="EMBL" id="CP071182">
    <property type="protein sequence ID" value="QSO46675.1"/>
    <property type="molecule type" value="Genomic_DNA"/>
</dbReference>
<dbReference type="InterPro" id="IPR001650">
    <property type="entry name" value="Helicase_C-like"/>
</dbReference>
<dbReference type="GO" id="GO:0036297">
    <property type="term" value="P:interstrand cross-link repair"/>
    <property type="evidence" value="ECO:0007669"/>
    <property type="project" value="TreeGrafter"/>
</dbReference>
<dbReference type="Pfam" id="PF00271">
    <property type="entry name" value="Helicase_C"/>
    <property type="match status" value="1"/>
</dbReference>
<evidence type="ECO:0000313" key="6">
    <source>
        <dbReference type="Proteomes" id="UP000663505"/>
    </source>
</evidence>
<dbReference type="PANTHER" id="PTHR47957">
    <property type="entry name" value="ATP-DEPENDENT HELICASE HRQ1"/>
    <property type="match status" value="1"/>
</dbReference>
<keyword evidence="5" id="KW-0347">Helicase</keyword>
<dbReference type="InterPro" id="IPR011545">
    <property type="entry name" value="DEAD/DEAH_box_helicase_dom"/>
</dbReference>
<proteinExistence type="predicted"/>